<dbReference type="OrthoDB" id="9799894at2"/>
<protein>
    <recommendedName>
        <fullName evidence="3">DUF1178 family protein</fullName>
    </recommendedName>
</protein>
<gene>
    <name evidence="1" type="ORF">SAMN05216456_2672</name>
</gene>
<dbReference type="Proteomes" id="UP000199074">
    <property type="component" value="Unassembled WGS sequence"/>
</dbReference>
<evidence type="ECO:0008006" key="3">
    <source>
        <dbReference type="Google" id="ProtNLM"/>
    </source>
</evidence>
<sequence length="140" mass="15595">MIQYTLQCSQGHRYDAWFKNAAAYDEQKARGLIACAQCGGAEVEKAPMAPAVARTDGERVKLSAAHPDAQKFREMLRHYRQTVMSQADYVGDRFAEEARKIHFEEAEARGIYGEATRDEVAGLIDDGVDFLPLPDVGEDN</sequence>
<dbReference type="InterPro" id="IPR009562">
    <property type="entry name" value="DUF1178"/>
</dbReference>
<dbReference type="PIRSF" id="PIRSF032131">
    <property type="entry name" value="UCP032131"/>
    <property type="match status" value="1"/>
</dbReference>
<reference evidence="1 2" key="1">
    <citation type="submission" date="2016-10" db="EMBL/GenBank/DDBJ databases">
        <authorList>
            <person name="de Groot N.N."/>
        </authorList>
    </citation>
    <scope>NUCLEOTIDE SEQUENCE [LARGE SCALE GENOMIC DNA]</scope>
    <source>
        <strain evidence="1 2">IPL20</strain>
    </source>
</reference>
<proteinExistence type="predicted"/>
<dbReference type="EMBL" id="FPCK01000003">
    <property type="protein sequence ID" value="SFV36949.1"/>
    <property type="molecule type" value="Genomic_DNA"/>
</dbReference>
<name>A0A1I7NQK0_9HYPH</name>
<organism evidence="1 2">
    <name type="scientific">Devosia crocina</name>
    <dbReference type="NCBI Taxonomy" id="429728"/>
    <lineage>
        <taxon>Bacteria</taxon>
        <taxon>Pseudomonadati</taxon>
        <taxon>Pseudomonadota</taxon>
        <taxon>Alphaproteobacteria</taxon>
        <taxon>Hyphomicrobiales</taxon>
        <taxon>Devosiaceae</taxon>
        <taxon>Devosia</taxon>
    </lineage>
</organism>
<keyword evidence="2" id="KW-1185">Reference proteome</keyword>
<dbReference type="Pfam" id="PF06676">
    <property type="entry name" value="DUF1178"/>
    <property type="match status" value="1"/>
</dbReference>
<accession>A0A1I7NQK0</accession>
<evidence type="ECO:0000313" key="1">
    <source>
        <dbReference type="EMBL" id="SFV36949.1"/>
    </source>
</evidence>
<evidence type="ECO:0000313" key="2">
    <source>
        <dbReference type="Proteomes" id="UP000199074"/>
    </source>
</evidence>
<dbReference type="AlphaFoldDB" id="A0A1I7NQK0"/>
<dbReference type="STRING" id="429728.SAMN05216456_2672"/>
<dbReference type="RefSeq" id="WP_092425404.1">
    <property type="nucleotide sequence ID" value="NZ_FPCK01000003.1"/>
</dbReference>